<organism evidence="2 3">
    <name type="scientific">Streptomyces typhae</name>
    <dbReference type="NCBI Taxonomy" id="2681492"/>
    <lineage>
        <taxon>Bacteria</taxon>
        <taxon>Bacillati</taxon>
        <taxon>Actinomycetota</taxon>
        <taxon>Actinomycetes</taxon>
        <taxon>Kitasatosporales</taxon>
        <taxon>Streptomycetaceae</taxon>
        <taxon>Streptomyces</taxon>
    </lineage>
</organism>
<keyword evidence="3" id="KW-1185">Reference proteome</keyword>
<name>A0A6L6WYU6_9ACTN</name>
<evidence type="ECO:0000259" key="1">
    <source>
        <dbReference type="Pfam" id="PF04149"/>
    </source>
</evidence>
<evidence type="ECO:0000313" key="2">
    <source>
        <dbReference type="EMBL" id="MVO86671.1"/>
    </source>
</evidence>
<feature type="domain" description="DUF397" evidence="1">
    <location>
        <begin position="19"/>
        <end position="36"/>
    </location>
</feature>
<feature type="domain" description="DUF397" evidence="1">
    <location>
        <begin position="39"/>
        <end position="93"/>
    </location>
</feature>
<dbReference type="RefSeq" id="WP_157166441.1">
    <property type="nucleotide sequence ID" value="NZ_WPNZ01000009.1"/>
</dbReference>
<reference evidence="2 3" key="1">
    <citation type="submission" date="2019-11" db="EMBL/GenBank/DDBJ databases">
        <title>Streptomyces typhae sp. nov., a novel endophytic actinomycete isolated from the root of cattail pollen (Typha angustifolia L.).</title>
        <authorList>
            <person name="Peng C."/>
        </authorList>
    </citation>
    <scope>NUCLEOTIDE SEQUENCE [LARGE SCALE GENOMIC DNA]</scope>
    <source>
        <strain evidence="3">p1417</strain>
    </source>
</reference>
<proteinExistence type="predicted"/>
<dbReference type="Proteomes" id="UP000483802">
    <property type="component" value="Unassembled WGS sequence"/>
</dbReference>
<protein>
    <submittedName>
        <fullName evidence="2">DUF397 domain-containing protein</fullName>
    </submittedName>
</protein>
<dbReference type="Pfam" id="PF04149">
    <property type="entry name" value="DUF397"/>
    <property type="match status" value="2"/>
</dbReference>
<dbReference type="InterPro" id="IPR007278">
    <property type="entry name" value="DUF397"/>
</dbReference>
<comment type="caution">
    <text evidence="2">The sequence shown here is derived from an EMBL/GenBank/DDBJ whole genome shotgun (WGS) entry which is preliminary data.</text>
</comment>
<accession>A0A6L6WYU6</accession>
<gene>
    <name evidence="2" type="ORF">GPA10_18385</name>
</gene>
<dbReference type="EMBL" id="WPNZ01000009">
    <property type="protein sequence ID" value="MVO86671.1"/>
    <property type="molecule type" value="Genomic_DNA"/>
</dbReference>
<sequence>MVSNRERRISFPDASVLGAWRKSTYSGGDGADCLEVHDAWHKSPYSGGESGDCVEVGSAHSQVAFVPVRDSKNPHGPAVLVGAPAWQAFVTHLAG</sequence>
<dbReference type="AlphaFoldDB" id="A0A6L6WYU6"/>
<evidence type="ECO:0000313" key="3">
    <source>
        <dbReference type="Proteomes" id="UP000483802"/>
    </source>
</evidence>